<evidence type="ECO:0000259" key="2">
    <source>
        <dbReference type="Pfam" id="PF12237"/>
    </source>
</evidence>
<dbReference type="Proteomes" id="UP000285060">
    <property type="component" value="Unassembled WGS sequence"/>
</dbReference>
<feature type="domain" description="PCIF1 WW" evidence="2">
    <location>
        <begin position="216"/>
        <end position="406"/>
    </location>
</feature>
<proteinExistence type="predicted"/>
<keyword evidence="4" id="KW-1185">Reference proteome</keyword>
<dbReference type="EMBL" id="QUSY01002189">
    <property type="protein sequence ID" value="RHY22090.1"/>
    <property type="molecule type" value="Genomic_DNA"/>
</dbReference>
<protein>
    <recommendedName>
        <fullName evidence="2">PCIF1 WW domain-containing protein</fullName>
    </recommendedName>
</protein>
<dbReference type="VEuPathDB" id="FungiDB:H310_08592"/>
<evidence type="ECO:0000256" key="1">
    <source>
        <dbReference type="SAM" id="MobiDB-lite"/>
    </source>
</evidence>
<sequence length="496" mass="55921">MMDDVEAILNSMAAKTGNVSAISVDEPTLARSKPAPKKRTSAVVDGGDHATTAIWNEHVQVDVRHVASSEHNMRPCNLQSVSPAYELHRQKCVLKLKAKLHATVDQLGLPKLPNSAYETWQFCSKLAAPDGDPLIPHADSDYAGLRDELVAIGANRHAANKICRAMTQEAHRVGQSLLRMTHGGGKKRATIRPNDDHYLVSYGGTSLRINKTHLDKLETLFGRHHAQAGATSASQFPDFLFCLLLRYESLDGGGFQVLSAILCRHHRLVPSLNEECFDVLLRHFKCNMECFASPFNSRYGRFCSAFLDTDRVFGSFGSFFDFRPTFGCVARSSRHRSRRGSCFEANPPFVPALIAKMAAHMTTCLQNTSKSLCFIVIIPAWEHTELLKHSSYNKEYLVLSQKHHGYPAPIPRRVLYYFVRRYCEGKQQMRPTRYRIASFDTSVFFWQNAKAAARWPVTERAIEDLRRAFKSKQADERDELGLKHGGKKVKRVKQTE</sequence>
<dbReference type="PANTHER" id="PTHR21727">
    <property type="entry name" value="PHOSPHORYLATED CTD INTERACTING FACTOR 1"/>
    <property type="match status" value="1"/>
</dbReference>
<dbReference type="InterPro" id="IPR039881">
    <property type="entry name" value="PCIF1-like"/>
</dbReference>
<dbReference type="Pfam" id="PF12237">
    <property type="entry name" value="PCIF1_WW"/>
    <property type="match status" value="1"/>
</dbReference>
<reference evidence="3 4" key="1">
    <citation type="submission" date="2018-08" db="EMBL/GenBank/DDBJ databases">
        <title>Aphanomyces genome sequencing and annotation.</title>
        <authorList>
            <person name="Minardi D."/>
            <person name="Oidtmann B."/>
            <person name="Van Der Giezen M."/>
            <person name="Studholme D.J."/>
        </authorList>
    </citation>
    <scope>NUCLEOTIDE SEQUENCE [LARGE SCALE GENOMIC DNA]</scope>
    <source>
        <strain evidence="3 4">NJM0002</strain>
    </source>
</reference>
<name>A0A418AI49_9STRA</name>
<dbReference type="AlphaFoldDB" id="A0A418AI49"/>
<dbReference type="GO" id="GO:0099122">
    <property type="term" value="F:RNA polymerase II C-terminal domain binding"/>
    <property type="evidence" value="ECO:0007669"/>
    <property type="project" value="InterPro"/>
</dbReference>
<accession>A0A418AI49</accession>
<feature type="compositionally biased region" description="Basic and acidic residues" evidence="1">
    <location>
        <begin position="472"/>
        <end position="482"/>
    </location>
</feature>
<feature type="compositionally biased region" description="Basic residues" evidence="1">
    <location>
        <begin position="484"/>
        <end position="496"/>
    </location>
</feature>
<gene>
    <name evidence="3" type="ORF">DYB32_009620</name>
</gene>
<evidence type="ECO:0000313" key="3">
    <source>
        <dbReference type="EMBL" id="RHY22090.1"/>
    </source>
</evidence>
<organism evidence="3 4">
    <name type="scientific">Aphanomyces invadans</name>
    <dbReference type="NCBI Taxonomy" id="157072"/>
    <lineage>
        <taxon>Eukaryota</taxon>
        <taxon>Sar</taxon>
        <taxon>Stramenopiles</taxon>
        <taxon>Oomycota</taxon>
        <taxon>Saprolegniomycetes</taxon>
        <taxon>Saprolegniales</taxon>
        <taxon>Verrucalvaceae</taxon>
        <taxon>Aphanomyces</taxon>
    </lineage>
</organism>
<evidence type="ECO:0000313" key="4">
    <source>
        <dbReference type="Proteomes" id="UP000285060"/>
    </source>
</evidence>
<feature type="region of interest" description="Disordered" evidence="1">
    <location>
        <begin position="472"/>
        <end position="496"/>
    </location>
</feature>
<comment type="caution">
    <text evidence="3">The sequence shown here is derived from an EMBL/GenBank/DDBJ whole genome shotgun (WGS) entry which is preliminary data.</text>
</comment>
<dbReference type="PANTHER" id="PTHR21727:SF0">
    <property type="entry name" value="MRNA (2'-O-METHYLADENOSINE-N(6)-)-METHYLTRANSFERASE"/>
    <property type="match status" value="1"/>
</dbReference>
<dbReference type="InterPro" id="IPR022035">
    <property type="entry name" value="PCIF1_WW"/>
</dbReference>
<dbReference type="GO" id="GO:0016422">
    <property type="term" value="F:mRNA (2'-O-methyladenosine-N6-)-methyltransferase activity"/>
    <property type="evidence" value="ECO:0007669"/>
    <property type="project" value="InterPro"/>
</dbReference>